<keyword evidence="2" id="KW-1133">Transmembrane helix</keyword>
<protein>
    <recommendedName>
        <fullName evidence="5">SPOR domain-containing protein</fullName>
    </recommendedName>
</protein>
<accession>A0A1E3VVN9</accession>
<dbReference type="Proteomes" id="UP000094472">
    <property type="component" value="Unassembled WGS sequence"/>
</dbReference>
<feature type="transmembrane region" description="Helical" evidence="2">
    <location>
        <begin position="64"/>
        <end position="86"/>
    </location>
</feature>
<evidence type="ECO:0008006" key="5">
    <source>
        <dbReference type="Google" id="ProtNLM"/>
    </source>
</evidence>
<dbReference type="STRING" id="1774969.AUC69_12810"/>
<organism evidence="3 4">
    <name type="scientific">Methyloceanibacter superfactus</name>
    <dbReference type="NCBI Taxonomy" id="1774969"/>
    <lineage>
        <taxon>Bacteria</taxon>
        <taxon>Pseudomonadati</taxon>
        <taxon>Pseudomonadota</taxon>
        <taxon>Alphaproteobacteria</taxon>
        <taxon>Hyphomicrobiales</taxon>
        <taxon>Hyphomicrobiaceae</taxon>
        <taxon>Methyloceanibacter</taxon>
    </lineage>
</organism>
<feature type="region of interest" description="Disordered" evidence="1">
    <location>
        <begin position="1"/>
        <end position="35"/>
    </location>
</feature>
<evidence type="ECO:0000256" key="2">
    <source>
        <dbReference type="SAM" id="Phobius"/>
    </source>
</evidence>
<feature type="compositionally biased region" description="Low complexity" evidence="1">
    <location>
        <begin position="253"/>
        <end position="262"/>
    </location>
</feature>
<name>A0A1E3VVN9_9HYPH</name>
<dbReference type="EMBL" id="LPWF01000027">
    <property type="protein sequence ID" value="ODR97006.1"/>
    <property type="molecule type" value="Genomic_DNA"/>
</dbReference>
<feature type="region of interest" description="Disordered" evidence="1">
    <location>
        <begin position="241"/>
        <end position="303"/>
    </location>
</feature>
<dbReference type="AlphaFoldDB" id="A0A1E3VVN9"/>
<sequence>MQAFDAVYDQPPQIALGGAQKPAPVPAPEPFYETDRSDADFLDESHALPPAAARSKLASLKGRSAFMVGSALLGAIALGGAMAYAYKQSGGGMGSEQPPIVQADARPVKAAPDDPGGKEFPNKNKLIYDRLTNGDVAEGERIVPRQEDVAVPALPPATDTAGLPAPVATTDLANPATTQAVDTAEDGGPRKVKTLVVRPDGSVEAPAAAEVAEAAGAAATAAVDTATNAANAATAAAQGAVMPVPAPQEARQPSGSSGTRGRAAGRRRAAGPPRAPRPRPPHPPNMSSRSGRIRARPTRWRITPISSRRTRACSANIRRWCRRSLSAAAPCIACALARWTASRKPTSSAAI</sequence>
<gene>
    <name evidence="3" type="ORF">AUC69_12810</name>
</gene>
<evidence type="ECO:0000256" key="1">
    <source>
        <dbReference type="SAM" id="MobiDB-lite"/>
    </source>
</evidence>
<keyword evidence="4" id="KW-1185">Reference proteome</keyword>
<keyword evidence="2" id="KW-0812">Transmembrane</keyword>
<keyword evidence="2" id="KW-0472">Membrane</keyword>
<evidence type="ECO:0000313" key="4">
    <source>
        <dbReference type="Proteomes" id="UP000094472"/>
    </source>
</evidence>
<reference evidence="3 4" key="1">
    <citation type="journal article" date="2016" name="Environ. Microbiol.">
        <title>New Methyloceanibacter diversity from North Sea sediments includes methanotroph containing solely the soluble methane monooxygenase.</title>
        <authorList>
            <person name="Vekeman B."/>
            <person name="Kerckhof F.M."/>
            <person name="Cremers G."/>
            <person name="de Vos P."/>
            <person name="Vandamme P."/>
            <person name="Boon N."/>
            <person name="Op den Camp H.J."/>
            <person name="Heylen K."/>
        </authorList>
    </citation>
    <scope>NUCLEOTIDE SEQUENCE [LARGE SCALE GENOMIC DNA]</scope>
    <source>
        <strain evidence="3 4">R-67175</strain>
    </source>
</reference>
<comment type="caution">
    <text evidence="3">The sequence shown here is derived from an EMBL/GenBank/DDBJ whole genome shotgun (WGS) entry which is preliminary data.</text>
</comment>
<evidence type="ECO:0000313" key="3">
    <source>
        <dbReference type="EMBL" id="ODR97006.1"/>
    </source>
</evidence>
<proteinExistence type="predicted"/>